<sequence>MKKQYIFKLKIQYKMFEFLKRQSFLLSSLIILFQFNCEKSYSQSRKYFGQFSHLKSYLNPSMGGYEGSSMRSFYRNQWADFDGAPKTYLISADLDFEEAKGTQNSDLVGKNGFSLNILVDSYGPFKENEIIIGYASRVRISENANLRLGAAANINSHQLDGFNLTTEQSNDPIISPYQGRFSKMNFIDFNLGVALTSTDYFLSYSLNNVSQGKISSGDNFIGTRVPISIFHAGYRSKVANNLSMSTSFLYRSQSNLPRNVEASAKFIYNEKFWVGAGHRFSYANNFQFGLLLSKLRVGYVYELPIGKTYLLPNPSHELMLTLFLFKSDEEKNYSMIW</sequence>
<dbReference type="Pfam" id="PF11751">
    <property type="entry name" value="PorP_SprF"/>
    <property type="match status" value="1"/>
</dbReference>
<dbReference type="NCBIfam" id="TIGR03519">
    <property type="entry name" value="T9SS_PorP_fam"/>
    <property type="match status" value="1"/>
</dbReference>
<dbReference type="InterPro" id="IPR019861">
    <property type="entry name" value="PorP/SprF_Bacteroidetes"/>
</dbReference>
<protein>
    <submittedName>
        <fullName evidence="1">PorP/SprF family type IX secretion system membrane protein</fullName>
    </submittedName>
</protein>
<dbReference type="Proteomes" id="UP001596163">
    <property type="component" value="Unassembled WGS sequence"/>
</dbReference>
<name>A0ABW0BVL7_9BACT</name>
<evidence type="ECO:0000313" key="2">
    <source>
        <dbReference type="Proteomes" id="UP001596163"/>
    </source>
</evidence>
<proteinExistence type="predicted"/>
<gene>
    <name evidence="1" type="ORF">ACFPIK_09230</name>
</gene>
<accession>A0ABW0BVL7</accession>
<dbReference type="EMBL" id="JBHSKS010000006">
    <property type="protein sequence ID" value="MFC5191949.1"/>
    <property type="molecule type" value="Genomic_DNA"/>
</dbReference>
<comment type="caution">
    <text evidence="1">The sequence shown here is derived from an EMBL/GenBank/DDBJ whole genome shotgun (WGS) entry which is preliminary data.</text>
</comment>
<dbReference type="RefSeq" id="WP_377914484.1">
    <property type="nucleotide sequence ID" value="NZ_JBHSKS010000006.1"/>
</dbReference>
<evidence type="ECO:0000313" key="1">
    <source>
        <dbReference type="EMBL" id="MFC5191949.1"/>
    </source>
</evidence>
<organism evidence="1 2">
    <name type="scientific">Algoriphagus aquatilis</name>
    <dbReference type="NCBI Taxonomy" id="490186"/>
    <lineage>
        <taxon>Bacteria</taxon>
        <taxon>Pseudomonadati</taxon>
        <taxon>Bacteroidota</taxon>
        <taxon>Cytophagia</taxon>
        <taxon>Cytophagales</taxon>
        <taxon>Cyclobacteriaceae</taxon>
        <taxon>Algoriphagus</taxon>
    </lineage>
</organism>
<reference evidence="2" key="1">
    <citation type="journal article" date="2019" name="Int. J. Syst. Evol. Microbiol.">
        <title>The Global Catalogue of Microorganisms (GCM) 10K type strain sequencing project: providing services to taxonomists for standard genome sequencing and annotation.</title>
        <authorList>
            <consortium name="The Broad Institute Genomics Platform"/>
            <consortium name="The Broad Institute Genome Sequencing Center for Infectious Disease"/>
            <person name="Wu L."/>
            <person name="Ma J."/>
        </authorList>
    </citation>
    <scope>NUCLEOTIDE SEQUENCE [LARGE SCALE GENOMIC DNA]</scope>
    <source>
        <strain evidence="2">CGMCC 1.7030</strain>
    </source>
</reference>
<keyword evidence="2" id="KW-1185">Reference proteome</keyword>